<dbReference type="PANTHER" id="PTHR13318:SF124">
    <property type="entry name" value="F-BOX DOMAIN-CONTAINING PROTEIN"/>
    <property type="match status" value="1"/>
</dbReference>
<feature type="region of interest" description="Disordered" evidence="1">
    <location>
        <begin position="1"/>
        <end position="49"/>
    </location>
</feature>
<accession>W9RW03</accession>
<dbReference type="PANTHER" id="PTHR13318">
    <property type="entry name" value="PARTNER OF PAIRED, ISOFORM B-RELATED"/>
    <property type="match status" value="1"/>
</dbReference>
<dbReference type="FunFam" id="3.80.10.10:FF:001445">
    <property type="entry name" value="F-box protein At5g51380"/>
    <property type="match status" value="1"/>
</dbReference>
<sequence>MGCRVAASAEEQEEEGAEAEQQQKQPPPPATMSFPTDKPNPKTPLKKRWSDLWPKKKTAIINNNNNNKNLNLNHVVYAMKLQSSLSSSSPNKTLDQPKIPNSSDRTLLLSDEILLRILSKLPKSQRSANSLVCKRWLALQDRLLRSLKLLDWGFLHSGRLTSRFPNLTHVDLLPGSLIPVQNADVLLNRRNFSVHVNSRFSPDDSDFFHPHFLPVDVIDRGLNELAAGCPNLRKLAVINASEMGLLTVAEECSTLQDLELHRCNDNVLRGIAACENLQVLKLVGSVDGFYSLVVSDIGLTILAQGCKRLVKLELSGCEGSFDGVKAIGQCCQMLEEFIICDHRMEGGWLGGVSYCKNLKTLKFVSCKRIDVSSPGPEEYLGLCPALERLHLQKCQVRDKKTAKALFGMCGAVREIVFQDCWGLENDVFSLASYCRRVKFVSLEGCSLVTTDCLESVILSWKEIGSLRVVACKNIKDKDISPALSALFSLLKELKWRPDTRSQFTSSAMGTSIGKKGGRFFKRIHFDQSLLHL</sequence>
<dbReference type="InterPro" id="IPR032675">
    <property type="entry name" value="LRR_dom_sf"/>
</dbReference>
<dbReference type="SUPFAM" id="SSF52047">
    <property type="entry name" value="RNI-like"/>
    <property type="match status" value="2"/>
</dbReference>
<keyword evidence="3" id="KW-1185">Reference proteome</keyword>
<proteinExistence type="predicted"/>
<dbReference type="STRING" id="981085.W9RW03"/>
<dbReference type="EMBL" id="KE345758">
    <property type="protein sequence ID" value="EXC13937.1"/>
    <property type="molecule type" value="Genomic_DNA"/>
</dbReference>
<evidence type="ECO:0000256" key="1">
    <source>
        <dbReference type="SAM" id="MobiDB-lite"/>
    </source>
</evidence>
<dbReference type="Proteomes" id="UP000030645">
    <property type="component" value="Unassembled WGS sequence"/>
</dbReference>
<dbReference type="KEGG" id="mnt:21390060"/>
<dbReference type="AlphaFoldDB" id="W9RW03"/>
<evidence type="ECO:0000313" key="2">
    <source>
        <dbReference type="EMBL" id="EXC13937.1"/>
    </source>
</evidence>
<dbReference type="eggNOG" id="KOG1947">
    <property type="taxonomic scope" value="Eukaryota"/>
</dbReference>
<dbReference type="OrthoDB" id="550575at2759"/>
<dbReference type="Gene3D" id="3.80.10.10">
    <property type="entry name" value="Ribonuclease Inhibitor"/>
    <property type="match status" value="2"/>
</dbReference>
<dbReference type="GO" id="GO:0031146">
    <property type="term" value="P:SCF-dependent proteasomal ubiquitin-dependent protein catabolic process"/>
    <property type="evidence" value="ECO:0007669"/>
    <property type="project" value="TreeGrafter"/>
</dbReference>
<evidence type="ECO:0000313" key="3">
    <source>
        <dbReference type="Proteomes" id="UP000030645"/>
    </source>
</evidence>
<protein>
    <recommendedName>
        <fullName evidence="4">F-box protein</fullName>
    </recommendedName>
</protein>
<dbReference type="InterPro" id="IPR036047">
    <property type="entry name" value="F-box-like_dom_sf"/>
</dbReference>
<name>W9RW03_9ROSA</name>
<organism evidence="2 3">
    <name type="scientific">Morus notabilis</name>
    <dbReference type="NCBI Taxonomy" id="981085"/>
    <lineage>
        <taxon>Eukaryota</taxon>
        <taxon>Viridiplantae</taxon>
        <taxon>Streptophyta</taxon>
        <taxon>Embryophyta</taxon>
        <taxon>Tracheophyta</taxon>
        <taxon>Spermatophyta</taxon>
        <taxon>Magnoliopsida</taxon>
        <taxon>eudicotyledons</taxon>
        <taxon>Gunneridae</taxon>
        <taxon>Pentapetalae</taxon>
        <taxon>rosids</taxon>
        <taxon>fabids</taxon>
        <taxon>Rosales</taxon>
        <taxon>Moraceae</taxon>
        <taxon>Moreae</taxon>
        <taxon>Morus</taxon>
    </lineage>
</organism>
<reference evidence="3" key="1">
    <citation type="submission" date="2013-01" db="EMBL/GenBank/DDBJ databases">
        <title>Draft Genome Sequence of a Mulberry Tree, Morus notabilis C.K. Schneid.</title>
        <authorList>
            <person name="He N."/>
            <person name="Zhao S."/>
        </authorList>
    </citation>
    <scope>NUCLEOTIDE SEQUENCE</scope>
</reference>
<dbReference type="SUPFAM" id="SSF81383">
    <property type="entry name" value="F-box domain"/>
    <property type="match status" value="1"/>
</dbReference>
<evidence type="ECO:0008006" key="4">
    <source>
        <dbReference type="Google" id="ProtNLM"/>
    </source>
</evidence>
<gene>
    <name evidence="2" type="ORF">L484_006635</name>
</gene>
<dbReference type="GO" id="GO:0019005">
    <property type="term" value="C:SCF ubiquitin ligase complex"/>
    <property type="evidence" value="ECO:0007669"/>
    <property type="project" value="TreeGrafter"/>
</dbReference>